<proteinExistence type="predicted"/>
<evidence type="ECO:0000313" key="1">
    <source>
        <dbReference type="EMBL" id="GMR37100.1"/>
    </source>
</evidence>
<keyword evidence="2" id="KW-1185">Reference proteome</keyword>
<comment type="caution">
    <text evidence="1">The sequence shown here is derived from an EMBL/GenBank/DDBJ whole genome shotgun (WGS) entry which is preliminary data.</text>
</comment>
<organism evidence="1 2">
    <name type="scientific">Pristionchus mayeri</name>
    <dbReference type="NCBI Taxonomy" id="1317129"/>
    <lineage>
        <taxon>Eukaryota</taxon>
        <taxon>Metazoa</taxon>
        <taxon>Ecdysozoa</taxon>
        <taxon>Nematoda</taxon>
        <taxon>Chromadorea</taxon>
        <taxon>Rhabditida</taxon>
        <taxon>Rhabditina</taxon>
        <taxon>Diplogasteromorpha</taxon>
        <taxon>Diplogasteroidea</taxon>
        <taxon>Neodiplogasteridae</taxon>
        <taxon>Pristionchus</taxon>
    </lineage>
</organism>
<feature type="non-terminal residue" evidence="1">
    <location>
        <position position="84"/>
    </location>
</feature>
<protein>
    <submittedName>
        <fullName evidence="1">Uncharacterized protein</fullName>
    </submittedName>
</protein>
<feature type="non-terminal residue" evidence="1">
    <location>
        <position position="1"/>
    </location>
</feature>
<dbReference type="EMBL" id="BTRK01000002">
    <property type="protein sequence ID" value="GMR37100.1"/>
    <property type="molecule type" value="Genomic_DNA"/>
</dbReference>
<evidence type="ECO:0000313" key="2">
    <source>
        <dbReference type="Proteomes" id="UP001328107"/>
    </source>
</evidence>
<gene>
    <name evidence="1" type="ORF">PMAYCL1PPCAC_07295</name>
</gene>
<accession>A0AAN5CAS8</accession>
<reference evidence="2" key="1">
    <citation type="submission" date="2022-10" db="EMBL/GenBank/DDBJ databases">
        <title>Genome assembly of Pristionchus species.</title>
        <authorList>
            <person name="Yoshida K."/>
            <person name="Sommer R.J."/>
        </authorList>
    </citation>
    <scope>NUCLEOTIDE SEQUENCE [LARGE SCALE GENOMIC DNA]</scope>
    <source>
        <strain evidence="2">RS5460</strain>
    </source>
</reference>
<sequence length="84" mass="8732">SQPRQIFLESLLNGTSPIIPIQSTPSQSSLPFLLTSPMVQGANGSISSPGVPRIIPSNSGRVQVGTTLLVLPANGSAFNFVNKT</sequence>
<name>A0AAN5CAS8_9BILA</name>
<dbReference type="AlphaFoldDB" id="A0AAN5CAS8"/>
<dbReference type="Proteomes" id="UP001328107">
    <property type="component" value="Unassembled WGS sequence"/>
</dbReference>